<keyword evidence="2" id="KW-0812">Transmembrane</keyword>
<feature type="compositionally biased region" description="Polar residues" evidence="1">
    <location>
        <begin position="301"/>
        <end position="312"/>
    </location>
</feature>
<proteinExistence type="predicted"/>
<protein>
    <submittedName>
        <fullName evidence="3">Uncharacterized protein</fullName>
    </submittedName>
</protein>
<feature type="transmembrane region" description="Helical" evidence="2">
    <location>
        <begin position="161"/>
        <end position="184"/>
    </location>
</feature>
<sequence>MLFLHPRQSDSPLSSLFSSSIPLTLSSSHSTTSPLSTSSETRTESTTTPTTSNASSSFTSTPTPTSTSTSTFDTLSSSSPSSSSFRDTSSSSHSTSETTPPPPSSSSSTPTVSSTSSSGLFLSTLTTSFVTNINGVPTTIVTPIVTSLHGSTPIQASSRTAVIAGSAIGGLVLFIIGLSAIFIFRRRVRRQRYWALSRKRLPSRSTFLAGESMDLPQSSPPFAYADTDDPFATRISRHPSGGSGSVGTPSFPYAYAYSHESDIPHVRTASPVPSSPPRLFRPRASESGSIFQESVWPPPSAASQLTDPLTSPSHAVDLGSIVDEVMGTAGVDSGGRDHAREQSGMSEMGPLLDADDDAVPTLTLTNPDPQSPQSPLQPPETSPQTPPRPPRWLSRSPNPSPKSSPLHIARAL</sequence>
<feature type="region of interest" description="Disordered" evidence="1">
    <location>
        <begin position="327"/>
        <end position="412"/>
    </location>
</feature>
<evidence type="ECO:0000256" key="1">
    <source>
        <dbReference type="SAM" id="MobiDB-lite"/>
    </source>
</evidence>
<reference evidence="3" key="1">
    <citation type="submission" date="2022-01" db="EMBL/GenBank/DDBJ databases">
        <title>Comparative genomics reveals a dynamic genome evolution in the ectomycorrhizal milk-cap (Lactarius) mushrooms.</title>
        <authorList>
            <consortium name="DOE Joint Genome Institute"/>
            <person name="Lebreton A."/>
            <person name="Tang N."/>
            <person name="Kuo A."/>
            <person name="LaButti K."/>
            <person name="Drula E."/>
            <person name="Barry K."/>
            <person name="Clum A."/>
            <person name="Lipzen A."/>
            <person name="Mousain D."/>
            <person name="Ng V."/>
            <person name="Wang R."/>
            <person name="Wang X."/>
            <person name="Dai Y."/>
            <person name="Henrissat B."/>
            <person name="Grigoriev I.V."/>
            <person name="Guerin-Laguette A."/>
            <person name="Yu F."/>
            <person name="Martin F.M."/>
        </authorList>
    </citation>
    <scope>NUCLEOTIDE SEQUENCE</scope>
    <source>
        <strain evidence="3">QP</strain>
    </source>
</reference>
<feature type="compositionally biased region" description="Low complexity" evidence="1">
    <location>
        <begin position="9"/>
        <end position="98"/>
    </location>
</feature>
<dbReference type="AlphaFoldDB" id="A0AAD4Q3R8"/>
<gene>
    <name evidence="3" type="ORF">EDB92DRAFT_143200</name>
</gene>
<accession>A0AAD4Q3R8</accession>
<name>A0AAD4Q3R8_9AGAM</name>
<dbReference type="Proteomes" id="UP001201163">
    <property type="component" value="Unassembled WGS sequence"/>
</dbReference>
<evidence type="ECO:0000313" key="3">
    <source>
        <dbReference type="EMBL" id="KAH8981873.1"/>
    </source>
</evidence>
<evidence type="ECO:0000313" key="4">
    <source>
        <dbReference type="Proteomes" id="UP001201163"/>
    </source>
</evidence>
<evidence type="ECO:0000256" key="2">
    <source>
        <dbReference type="SAM" id="Phobius"/>
    </source>
</evidence>
<dbReference type="EMBL" id="JAKELL010000109">
    <property type="protein sequence ID" value="KAH8981873.1"/>
    <property type="molecule type" value="Genomic_DNA"/>
</dbReference>
<comment type="caution">
    <text evidence="3">The sequence shown here is derived from an EMBL/GenBank/DDBJ whole genome shotgun (WGS) entry which is preliminary data.</text>
</comment>
<feature type="compositionally biased region" description="Pro residues" evidence="1">
    <location>
        <begin position="369"/>
        <end position="390"/>
    </location>
</feature>
<organism evidence="3 4">
    <name type="scientific">Lactarius akahatsu</name>
    <dbReference type="NCBI Taxonomy" id="416441"/>
    <lineage>
        <taxon>Eukaryota</taxon>
        <taxon>Fungi</taxon>
        <taxon>Dikarya</taxon>
        <taxon>Basidiomycota</taxon>
        <taxon>Agaricomycotina</taxon>
        <taxon>Agaricomycetes</taxon>
        <taxon>Russulales</taxon>
        <taxon>Russulaceae</taxon>
        <taxon>Lactarius</taxon>
    </lineage>
</organism>
<keyword evidence="2" id="KW-1133">Transmembrane helix</keyword>
<keyword evidence="4" id="KW-1185">Reference proteome</keyword>
<feature type="compositionally biased region" description="Low complexity" evidence="1">
    <location>
        <begin position="391"/>
        <end position="405"/>
    </location>
</feature>
<keyword evidence="2" id="KW-0472">Membrane</keyword>
<feature type="region of interest" description="Disordered" evidence="1">
    <location>
        <begin position="290"/>
        <end position="312"/>
    </location>
</feature>
<feature type="region of interest" description="Disordered" evidence="1">
    <location>
        <begin position="1"/>
        <end position="113"/>
    </location>
</feature>